<reference evidence="1" key="1">
    <citation type="submission" date="2013-12" db="EMBL/GenBank/DDBJ databases">
        <title>A Varibaculum cambriense genome reconstructed from a premature infant gut community with otherwise low bacterial novelty that shifts toward anaerobic metabolism during the third week of life.</title>
        <authorList>
            <person name="Brown C.T."/>
            <person name="Sharon I."/>
            <person name="Thomas B.C."/>
            <person name="Castelle C.J."/>
            <person name="Morowitz M.J."/>
            <person name="Banfield J.F."/>
        </authorList>
    </citation>
    <scope>NUCLEOTIDE SEQUENCE</scope>
</reference>
<dbReference type="AlphaFoldDB" id="W1XB89"/>
<evidence type="ECO:0000313" key="1">
    <source>
        <dbReference type="EMBL" id="ETJ27376.1"/>
    </source>
</evidence>
<name>W1XB89_9ZZZZ</name>
<proteinExistence type="predicted"/>
<organism evidence="1">
    <name type="scientific">human gut metagenome</name>
    <dbReference type="NCBI Taxonomy" id="408170"/>
    <lineage>
        <taxon>unclassified sequences</taxon>
        <taxon>metagenomes</taxon>
        <taxon>organismal metagenomes</taxon>
    </lineage>
</organism>
<sequence length="53" mass="6245">KPIKILYSFIFSMIVSNIFPPKLNENLLYLFIRKTNKKAEKNFSAFAMLEKGF</sequence>
<feature type="non-terminal residue" evidence="1">
    <location>
        <position position="1"/>
    </location>
</feature>
<protein>
    <submittedName>
        <fullName evidence="1">Uncharacterized protein</fullName>
    </submittedName>
</protein>
<dbReference type="EMBL" id="AZMM01016995">
    <property type="protein sequence ID" value="ETJ27376.1"/>
    <property type="molecule type" value="Genomic_DNA"/>
</dbReference>
<gene>
    <name evidence="1" type="ORF">Q604_UNBC16995G0001</name>
</gene>
<accession>W1XB89</accession>
<comment type="caution">
    <text evidence="1">The sequence shown here is derived from an EMBL/GenBank/DDBJ whole genome shotgun (WGS) entry which is preliminary data.</text>
</comment>